<evidence type="ECO:0000256" key="2">
    <source>
        <dbReference type="ARBA" id="ARBA00004736"/>
    </source>
</evidence>
<dbReference type="GO" id="GO:0008700">
    <property type="term" value="F:(R,S)-4-hydroxy-2-oxoglutarate aldolase activity"/>
    <property type="evidence" value="ECO:0007669"/>
    <property type="project" value="UniProtKB-EC"/>
</dbReference>
<evidence type="ECO:0000313" key="9">
    <source>
        <dbReference type="EMBL" id="MCY0388870.1"/>
    </source>
</evidence>
<dbReference type="Pfam" id="PF01081">
    <property type="entry name" value="Aldolase"/>
    <property type="match status" value="1"/>
</dbReference>
<comment type="subunit">
    <text evidence="4">Homotrimer.</text>
</comment>
<evidence type="ECO:0000256" key="8">
    <source>
        <dbReference type="ARBA" id="ARBA00023277"/>
    </source>
</evidence>
<proteinExistence type="inferred from homology"/>
<keyword evidence="8" id="KW-0119">Carbohydrate metabolism</keyword>
<dbReference type="PANTHER" id="PTHR30246">
    <property type="entry name" value="2-KETO-3-DEOXY-6-PHOSPHOGLUCONATE ALDOLASE"/>
    <property type="match status" value="1"/>
</dbReference>
<keyword evidence="7" id="KW-0704">Schiff base</keyword>
<dbReference type="PANTHER" id="PTHR30246:SF1">
    <property type="entry name" value="2-DEHYDRO-3-DEOXY-6-PHOSPHOGALACTONATE ALDOLASE-RELATED"/>
    <property type="match status" value="1"/>
</dbReference>
<comment type="pathway">
    <text evidence="2">Carbohydrate acid metabolism; 2-dehydro-3-deoxy-D-gluconate degradation; D-glyceraldehyde 3-phosphate and pyruvate from 2-dehydro-3-deoxy-D-gluconate: step 2/2.</text>
</comment>
<dbReference type="CDD" id="cd00452">
    <property type="entry name" value="KDPG_aldolase"/>
    <property type="match status" value="1"/>
</dbReference>
<dbReference type="EC" id="4.1.2.14" evidence="5"/>
<evidence type="ECO:0000256" key="4">
    <source>
        <dbReference type="ARBA" id="ARBA00011233"/>
    </source>
</evidence>
<evidence type="ECO:0000256" key="7">
    <source>
        <dbReference type="ARBA" id="ARBA00023270"/>
    </source>
</evidence>
<dbReference type="InterPro" id="IPR031337">
    <property type="entry name" value="KDPG/KHG_AS_1"/>
</dbReference>
<name>A0ABT3ZQQ6_9BURK</name>
<dbReference type="Proteomes" id="UP001082899">
    <property type="component" value="Unassembled WGS sequence"/>
</dbReference>
<dbReference type="InterPro" id="IPR031338">
    <property type="entry name" value="KDPG/KHG_AS_2"/>
</dbReference>
<comment type="catalytic activity">
    <reaction evidence="1">
        <text>2-dehydro-3-deoxy-6-phospho-D-gluconate = D-glyceraldehyde 3-phosphate + pyruvate</text>
        <dbReference type="Rhea" id="RHEA:17089"/>
        <dbReference type="ChEBI" id="CHEBI:15361"/>
        <dbReference type="ChEBI" id="CHEBI:57569"/>
        <dbReference type="ChEBI" id="CHEBI:59776"/>
        <dbReference type="EC" id="4.1.2.14"/>
    </reaction>
</comment>
<keyword evidence="6 9" id="KW-0456">Lyase</keyword>
<reference evidence="9" key="1">
    <citation type="submission" date="2022-11" db="EMBL/GenBank/DDBJ databases">
        <title>Robbsia betulipollinis sp. nov., isolated from pollen of birch (Betula pendula).</title>
        <authorList>
            <person name="Shi H."/>
            <person name="Ambika Manirajan B."/>
            <person name="Ratering S."/>
            <person name="Geissler-Plaum R."/>
            <person name="Schnell S."/>
        </authorList>
    </citation>
    <scope>NUCLEOTIDE SEQUENCE</scope>
    <source>
        <strain evidence="9">Bb-Pol-6</strain>
    </source>
</reference>
<evidence type="ECO:0000256" key="3">
    <source>
        <dbReference type="ARBA" id="ARBA00006906"/>
    </source>
</evidence>
<dbReference type="RefSeq" id="WP_267848750.1">
    <property type="nucleotide sequence ID" value="NZ_JAPMXC010000006.1"/>
</dbReference>
<dbReference type="GO" id="GO:0008675">
    <property type="term" value="F:2-dehydro-3-deoxy-phosphogluconate aldolase activity"/>
    <property type="evidence" value="ECO:0007669"/>
    <property type="project" value="UniProtKB-EC"/>
</dbReference>
<protein>
    <recommendedName>
        <fullName evidence="5">2-dehydro-3-deoxy-phosphogluconate aldolase</fullName>
        <ecNumber evidence="5">4.1.2.14</ecNumber>
    </recommendedName>
</protein>
<sequence length="216" mass="22299">MSKHYTVDQIVRLGPVIPVLKFDSVEEGIAVSRALYEGGVKVLEITLRTKVGIDVIREASQIADDIAVGVGTLTRPEECELAARAGATFGVSPGFSTALDQAAKAAGLPLLPGVMTPSDILAAVAAGYEIVKFFPAEQAGGTTMLGAFHGPFPSLRFCPTGGITPASAPSFLSLPNVVCVGGSWLTPRAAVAAKDWAEITRLAREASGLARAHGVS</sequence>
<comment type="caution">
    <text evidence="9">The sequence shown here is derived from an EMBL/GenBank/DDBJ whole genome shotgun (WGS) entry which is preliminary data.</text>
</comment>
<comment type="similarity">
    <text evidence="3">Belongs to the KHG/KDPG aldolase family.</text>
</comment>
<evidence type="ECO:0000256" key="1">
    <source>
        <dbReference type="ARBA" id="ARBA00000654"/>
    </source>
</evidence>
<dbReference type="PROSITE" id="PS00160">
    <property type="entry name" value="ALDOLASE_KDPG_KHG_2"/>
    <property type="match status" value="1"/>
</dbReference>
<dbReference type="NCBIfam" id="TIGR01182">
    <property type="entry name" value="eda"/>
    <property type="match status" value="1"/>
</dbReference>
<evidence type="ECO:0000256" key="6">
    <source>
        <dbReference type="ARBA" id="ARBA00023239"/>
    </source>
</evidence>
<dbReference type="PROSITE" id="PS00159">
    <property type="entry name" value="ALDOLASE_KDPG_KHG_1"/>
    <property type="match status" value="1"/>
</dbReference>
<organism evidence="9 10">
    <name type="scientific">Robbsia betulipollinis</name>
    <dbReference type="NCBI Taxonomy" id="2981849"/>
    <lineage>
        <taxon>Bacteria</taxon>
        <taxon>Pseudomonadati</taxon>
        <taxon>Pseudomonadota</taxon>
        <taxon>Betaproteobacteria</taxon>
        <taxon>Burkholderiales</taxon>
        <taxon>Burkholderiaceae</taxon>
        <taxon>Robbsia</taxon>
    </lineage>
</organism>
<gene>
    <name evidence="9" type="primary">eda</name>
    <name evidence="9" type="ORF">OVY01_16980</name>
</gene>
<dbReference type="InterPro" id="IPR000887">
    <property type="entry name" value="Aldlse_KDPG_KHG"/>
</dbReference>
<dbReference type="EMBL" id="JAPMXC010000006">
    <property type="protein sequence ID" value="MCY0388870.1"/>
    <property type="molecule type" value="Genomic_DNA"/>
</dbReference>
<keyword evidence="10" id="KW-1185">Reference proteome</keyword>
<evidence type="ECO:0000256" key="5">
    <source>
        <dbReference type="ARBA" id="ARBA00013063"/>
    </source>
</evidence>
<dbReference type="SUPFAM" id="SSF51569">
    <property type="entry name" value="Aldolase"/>
    <property type="match status" value="1"/>
</dbReference>
<dbReference type="InterPro" id="IPR013785">
    <property type="entry name" value="Aldolase_TIM"/>
</dbReference>
<evidence type="ECO:0000313" key="10">
    <source>
        <dbReference type="Proteomes" id="UP001082899"/>
    </source>
</evidence>
<dbReference type="Gene3D" id="3.20.20.70">
    <property type="entry name" value="Aldolase class I"/>
    <property type="match status" value="1"/>
</dbReference>
<accession>A0ABT3ZQQ6</accession>